<keyword evidence="2" id="KW-1185">Reference proteome</keyword>
<dbReference type="EMBL" id="FRBU01000036">
    <property type="protein sequence ID" value="SHM43699.1"/>
    <property type="molecule type" value="Genomic_DNA"/>
</dbReference>
<dbReference type="STRING" id="69322.SAMN05443669_103623"/>
<name>A0A1M7ISN0_9FLAO</name>
<dbReference type="AlphaFoldDB" id="A0A1M7ISN0"/>
<gene>
    <name evidence="1" type="ORF">SAMN05443669_103623</name>
</gene>
<dbReference type="NCBIfam" id="TIGR01200">
    <property type="entry name" value="GLPGLI"/>
    <property type="match status" value="1"/>
</dbReference>
<dbReference type="Proteomes" id="UP000184260">
    <property type="component" value="Unassembled WGS sequence"/>
</dbReference>
<dbReference type="RefSeq" id="WP_073354827.1">
    <property type="nucleotide sequence ID" value="NZ_FRBU01000036.1"/>
</dbReference>
<dbReference type="InterPro" id="IPR005901">
    <property type="entry name" value="GLPGLI"/>
</dbReference>
<dbReference type="Pfam" id="PF09697">
    <property type="entry name" value="Porph_ging"/>
    <property type="match status" value="1"/>
</dbReference>
<protein>
    <submittedName>
        <fullName evidence="1">GLPGLI family protein</fullName>
    </submittedName>
</protein>
<dbReference type="OrthoDB" id="1440774at2"/>
<evidence type="ECO:0000313" key="2">
    <source>
        <dbReference type="Proteomes" id="UP000184260"/>
    </source>
</evidence>
<reference evidence="2" key="1">
    <citation type="submission" date="2016-11" db="EMBL/GenBank/DDBJ databases">
        <authorList>
            <person name="Varghese N."/>
            <person name="Submissions S."/>
        </authorList>
    </citation>
    <scope>NUCLEOTIDE SEQUENCE [LARGE SCALE GENOMIC DNA]</scope>
    <source>
        <strain evidence="2">DSM 3661</strain>
    </source>
</reference>
<accession>A0A1M7ISN0</accession>
<proteinExistence type="predicted"/>
<organism evidence="1 2">
    <name type="scientific">Flavobacterium xanthum</name>
    <dbReference type="NCBI Taxonomy" id="69322"/>
    <lineage>
        <taxon>Bacteria</taxon>
        <taxon>Pseudomonadati</taxon>
        <taxon>Bacteroidota</taxon>
        <taxon>Flavobacteriia</taxon>
        <taxon>Flavobacteriales</taxon>
        <taxon>Flavobacteriaceae</taxon>
        <taxon>Flavobacterium</taxon>
    </lineage>
</organism>
<sequence>MKNILSLLLIIICQMGYTQDGIVYYEFTDAIGVGGGNGEIYNAYTMFSKDKSYYVAAKDSLENAVSISKAKSHYQNSSGSKNKISNGLVLSAQGNQVVCNYSTKRLDSNVFDGKQIYMSETLPKFNWKITKQKKKIGSFECILGISNFRGRKYYAWYAPEIAVYSGPWKLNGLPGMILEAYDEGKNVMWNFKSYKFPITVKQDYNIRKEKNSKKVTFLTIDAFKKYCINTIESNYESAIIIAKSHPGMTPVKAPMTSYYIESFE</sequence>
<evidence type="ECO:0000313" key="1">
    <source>
        <dbReference type="EMBL" id="SHM43699.1"/>
    </source>
</evidence>